<dbReference type="InterPro" id="IPR044730">
    <property type="entry name" value="RNase_H-like_dom_plant"/>
</dbReference>
<dbReference type="Pfam" id="PF13966">
    <property type="entry name" value="zf-RVT"/>
    <property type="match status" value="1"/>
</dbReference>
<gene>
    <name evidence="3" type="ORF">G2W53_033618</name>
</gene>
<dbReference type="SUPFAM" id="SSF53098">
    <property type="entry name" value="Ribonuclease H-like"/>
    <property type="match status" value="1"/>
</dbReference>
<dbReference type="GO" id="GO:0003964">
    <property type="term" value="F:RNA-directed DNA polymerase activity"/>
    <property type="evidence" value="ECO:0007669"/>
    <property type="project" value="UniProtKB-KW"/>
</dbReference>
<organism evidence="3 4">
    <name type="scientific">Senna tora</name>
    <dbReference type="NCBI Taxonomy" id="362788"/>
    <lineage>
        <taxon>Eukaryota</taxon>
        <taxon>Viridiplantae</taxon>
        <taxon>Streptophyta</taxon>
        <taxon>Embryophyta</taxon>
        <taxon>Tracheophyta</taxon>
        <taxon>Spermatophyta</taxon>
        <taxon>Magnoliopsida</taxon>
        <taxon>eudicotyledons</taxon>
        <taxon>Gunneridae</taxon>
        <taxon>Pentapetalae</taxon>
        <taxon>rosids</taxon>
        <taxon>fabids</taxon>
        <taxon>Fabales</taxon>
        <taxon>Fabaceae</taxon>
        <taxon>Caesalpinioideae</taxon>
        <taxon>Cassia clade</taxon>
        <taxon>Senna</taxon>
    </lineage>
</organism>
<keyword evidence="3" id="KW-0808">Transferase</keyword>
<dbReference type="Gene3D" id="3.30.420.10">
    <property type="entry name" value="Ribonuclease H-like superfamily/Ribonuclease H"/>
    <property type="match status" value="1"/>
</dbReference>
<feature type="domain" description="Reverse transcriptase zinc-binding" evidence="2">
    <location>
        <begin position="251"/>
        <end position="319"/>
    </location>
</feature>
<reference evidence="3" key="1">
    <citation type="submission" date="2020-09" db="EMBL/GenBank/DDBJ databases">
        <title>Genome-Enabled Discovery of Anthraquinone Biosynthesis in Senna tora.</title>
        <authorList>
            <person name="Kang S.-H."/>
            <person name="Pandey R.P."/>
            <person name="Lee C.-M."/>
            <person name="Sim J.-S."/>
            <person name="Jeong J.-T."/>
            <person name="Choi B.-S."/>
            <person name="Jung M."/>
            <person name="Ginzburg D."/>
            <person name="Zhao K."/>
            <person name="Won S.Y."/>
            <person name="Oh T.-J."/>
            <person name="Yu Y."/>
            <person name="Kim N.-H."/>
            <person name="Lee O.R."/>
            <person name="Lee T.-H."/>
            <person name="Bashyal P."/>
            <person name="Kim T.-S."/>
            <person name="Lee W.-H."/>
            <person name="Kawkins C."/>
            <person name="Kim C.-K."/>
            <person name="Kim J.S."/>
            <person name="Ahn B.O."/>
            <person name="Rhee S.Y."/>
            <person name="Sohng J.K."/>
        </authorList>
    </citation>
    <scope>NUCLEOTIDE SEQUENCE</scope>
    <source>
        <tissue evidence="3">Leaf</tissue>
    </source>
</reference>
<feature type="domain" description="RNase H type-1" evidence="1">
    <location>
        <begin position="417"/>
        <end position="487"/>
    </location>
</feature>
<dbReference type="InterPro" id="IPR053151">
    <property type="entry name" value="RNase_H-like"/>
</dbReference>
<dbReference type="Proteomes" id="UP000634136">
    <property type="component" value="Unassembled WGS sequence"/>
</dbReference>
<dbReference type="InterPro" id="IPR002156">
    <property type="entry name" value="RNaseH_domain"/>
</dbReference>
<keyword evidence="3" id="KW-0548">Nucleotidyltransferase</keyword>
<protein>
    <submittedName>
        <fullName evidence="3">Reverse transcriptase</fullName>
    </submittedName>
</protein>
<dbReference type="EMBL" id="JAAIUW010000010">
    <property type="protein sequence ID" value="KAF7812642.1"/>
    <property type="molecule type" value="Genomic_DNA"/>
</dbReference>
<dbReference type="InterPro" id="IPR026960">
    <property type="entry name" value="RVT-Znf"/>
</dbReference>
<dbReference type="GO" id="GO:0004523">
    <property type="term" value="F:RNA-DNA hybrid ribonuclease activity"/>
    <property type="evidence" value="ECO:0007669"/>
    <property type="project" value="InterPro"/>
</dbReference>
<comment type="caution">
    <text evidence="3">The sequence shown here is derived from an EMBL/GenBank/DDBJ whole genome shotgun (WGS) entry which is preliminary data.</text>
</comment>
<evidence type="ECO:0000259" key="1">
    <source>
        <dbReference type="Pfam" id="PF13456"/>
    </source>
</evidence>
<evidence type="ECO:0000313" key="3">
    <source>
        <dbReference type="EMBL" id="KAF7812642.1"/>
    </source>
</evidence>
<dbReference type="OrthoDB" id="1435755at2759"/>
<dbReference type="InterPro" id="IPR036397">
    <property type="entry name" value="RNaseH_sf"/>
</dbReference>
<sequence length="508" mass="57388">MILVEANREGAYEILHTLNQYTEIPSQRINILKSGIIFNKNNHHSVGTDLAAILNLELWDSPRKYLGLPSDWSRDLMCFNTTLLAKQAWRATFNPQALWVKVLKGIYFPNSCLWEARKSRNISWSWRSLLEGRDLLAWLIGNGASISVYGDRWVGAKAKLWGNSSRHNVATVKDLFEEGKFWWNVAKVRSMFDSESAQAILATPIMGVDEDRRIWPFTIDGQYYVKTGYKCALSELRAASASSNKSSGSGERVWESLWKANVAPKIKDFIWRIFRNALPSNHNLARRNMHVDPIYPLCKAYEETTEHLLFRCEKASQVWFGSPFLWDARLAPQLSTIDTITLIIKNAAEMFNGYSFNPQDVLIKASMEACEFLNSSLQRDGPGAHVNLRRDRPKWCPPSEDSVKFNVDAATDLTNFKALKVASSLGFSSIIIESDSKVVIDFCSGQLDSWLLESILSHVLISLPPNIAICFSNVPRTCNSAADFLAKGSLNSSLSYSWVWLPLLSFVP</sequence>
<name>A0A834T2I7_9FABA</name>
<proteinExistence type="predicted"/>
<dbReference type="CDD" id="cd06222">
    <property type="entry name" value="RNase_H_like"/>
    <property type="match status" value="1"/>
</dbReference>
<dbReference type="Pfam" id="PF13456">
    <property type="entry name" value="RVT_3"/>
    <property type="match status" value="1"/>
</dbReference>
<dbReference type="GO" id="GO:0003676">
    <property type="term" value="F:nucleic acid binding"/>
    <property type="evidence" value="ECO:0007669"/>
    <property type="project" value="InterPro"/>
</dbReference>
<dbReference type="InterPro" id="IPR012337">
    <property type="entry name" value="RNaseH-like_sf"/>
</dbReference>
<dbReference type="AlphaFoldDB" id="A0A834T2I7"/>
<evidence type="ECO:0000259" key="2">
    <source>
        <dbReference type="Pfam" id="PF13966"/>
    </source>
</evidence>
<accession>A0A834T2I7</accession>
<dbReference type="PANTHER" id="PTHR47723:SF19">
    <property type="entry name" value="POLYNUCLEOTIDYL TRANSFERASE, RIBONUCLEASE H-LIKE SUPERFAMILY PROTEIN"/>
    <property type="match status" value="1"/>
</dbReference>
<keyword evidence="3" id="KW-0695">RNA-directed DNA polymerase</keyword>
<keyword evidence="4" id="KW-1185">Reference proteome</keyword>
<evidence type="ECO:0000313" key="4">
    <source>
        <dbReference type="Proteomes" id="UP000634136"/>
    </source>
</evidence>
<dbReference type="PANTHER" id="PTHR47723">
    <property type="entry name" value="OS05G0353850 PROTEIN"/>
    <property type="match status" value="1"/>
</dbReference>